<reference evidence="2" key="1">
    <citation type="submission" date="2021-02" db="EMBL/GenBank/DDBJ databases">
        <authorList>
            <person name="Nowell W R."/>
        </authorList>
    </citation>
    <scope>NUCLEOTIDE SEQUENCE</scope>
</reference>
<organism evidence="2 3">
    <name type="scientific">Rotaria sordida</name>
    <dbReference type="NCBI Taxonomy" id="392033"/>
    <lineage>
        <taxon>Eukaryota</taxon>
        <taxon>Metazoa</taxon>
        <taxon>Spiralia</taxon>
        <taxon>Gnathifera</taxon>
        <taxon>Rotifera</taxon>
        <taxon>Eurotatoria</taxon>
        <taxon>Bdelloidea</taxon>
        <taxon>Philodinida</taxon>
        <taxon>Philodinidae</taxon>
        <taxon>Rotaria</taxon>
    </lineage>
</organism>
<evidence type="ECO:0000256" key="1">
    <source>
        <dbReference type="SAM" id="MobiDB-lite"/>
    </source>
</evidence>
<dbReference type="EMBL" id="CAJOBE010006088">
    <property type="protein sequence ID" value="CAF3995730.1"/>
    <property type="molecule type" value="Genomic_DNA"/>
</dbReference>
<gene>
    <name evidence="2" type="ORF">FNK824_LOCUS25653</name>
</gene>
<comment type="caution">
    <text evidence="2">The sequence shown here is derived from an EMBL/GenBank/DDBJ whole genome shotgun (WGS) entry which is preliminary data.</text>
</comment>
<dbReference type="AlphaFoldDB" id="A0A819NMJ8"/>
<accession>A0A819NMJ8</accession>
<dbReference type="Proteomes" id="UP000663874">
    <property type="component" value="Unassembled WGS sequence"/>
</dbReference>
<evidence type="ECO:0000313" key="3">
    <source>
        <dbReference type="Proteomes" id="UP000663874"/>
    </source>
</evidence>
<sequence length="79" mass="8746">MGLGFSREKRNQRTQFPSPTVNSQLLTLKSQPPSEVHQISSTAYILDSSSESIDITSLDQIVQDVDFSSIVNATIDVIY</sequence>
<feature type="region of interest" description="Disordered" evidence="1">
    <location>
        <begin position="1"/>
        <end position="23"/>
    </location>
</feature>
<feature type="compositionally biased region" description="Polar residues" evidence="1">
    <location>
        <begin position="13"/>
        <end position="23"/>
    </location>
</feature>
<feature type="compositionally biased region" description="Basic and acidic residues" evidence="1">
    <location>
        <begin position="1"/>
        <end position="11"/>
    </location>
</feature>
<proteinExistence type="predicted"/>
<protein>
    <submittedName>
        <fullName evidence="2">Uncharacterized protein</fullName>
    </submittedName>
</protein>
<evidence type="ECO:0000313" key="2">
    <source>
        <dbReference type="EMBL" id="CAF3995730.1"/>
    </source>
</evidence>
<name>A0A819NMJ8_9BILA</name>